<sequence length="192" mass="20937">MERNKTPVMHHAICAHHTTLPTSSAGKDVMQAALRFAFWKVARWALEHAMQRGEHPPTQGAHSPVNKVPTTRPAEGREVCPHKCGPSKDLLRYSYMARLESVLLHGAAAWSDGAGRQLHEGPSLLRHTYLHPSAAMPGGRLAHLNITAKLTSLPNRQWPEAPAPTSRIAASATPAREARPASLKAALHDAKY</sequence>
<evidence type="ECO:0000313" key="2">
    <source>
        <dbReference type="EMBL" id="TPP41373.1"/>
    </source>
</evidence>
<organism evidence="2 3">
    <name type="scientific">Leishmania donovani</name>
    <dbReference type="NCBI Taxonomy" id="5661"/>
    <lineage>
        <taxon>Eukaryota</taxon>
        <taxon>Discoba</taxon>
        <taxon>Euglenozoa</taxon>
        <taxon>Kinetoplastea</taxon>
        <taxon>Metakinetoplastina</taxon>
        <taxon>Trypanosomatida</taxon>
        <taxon>Trypanosomatidae</taxon>
        <taxon>Leishmaniinae</taxon>
        <taxon>Leishmania</taxon>
    </lineage>
</organism>
<accession>A0A504WZP8</accession>
<dbReference type="AlphaFoldDB" id="A0A504WZP8"/>
<reference evidence="3" key="1">
    <citation type="submission" date="2019-02" db="EMBL/GenBank/DDBJ databases">
        <title>FDA dAtabase for Regulatory Grade micrObial Sequences (FDA-ARGOS): Supporting development and validation of Infectious Disease Dx tests.</title>
        <authorList>
            <person name="Duncan R."/>
            <person name="Fisher C."/>
            <person name="Tallon L."/>
            <person name="Sadzewicz L."/>
            <person name="Sengamalay N."/>
            <person name="Ott S."/>
            <person name="Godinez A."/>
            <person name="Nagaraj S."/>
            <person name="Vavikolanu K."/>
            <person name="Vyas G."/>
            <person name="Nadendla S."/>
            <person name="Aluvathingal J."/>
            <person name="Sichtig H."/>
        </authorList>
    </citation>
    <scope>NUCLEOTIDE SEQUENCE [LARGE SCALE GENOMIC DNA]</scope>
    <source>
        <strain evidence="3">FDAARGOS_360</strain>
    </source>
</reference>
<feature type="region of interest" description="Disordered" evidence="1">
    <location>
        <begin position="52"/>
        <end position="80"/>
    </location>
</feature>
<dbReference type="Proteomes" id="UP000318821">
    <property type="component" value="Unassembled WGS sequence"/>
</dbReference>
<proteinExistence type="predicted"/>
<evidence type="ECO:0000256" key="1">
    <source>
        <dbReference type="SAM" id="MobiDB-lite"/>
    </source>
</evidence>
<gene>
    <name evidence="2" type="ORF">CGC20_2915</name>
</gene>
<protein>
    <submittedName>
        <fullName evidence="2">Uncharacterized protein</fullName>
    </submittedName>
</protein>
<dbReference type="EMBL" id="RHLD01000005">
    <property type="protein sequence ID" value="TPP41373.1"/>
    <property type="molecule type" value="Genomic_DNA"/>
</dbReference>
<evidence type="ECO:0000313" key="3">
    <source>
        <dbReference type="Proteomes" id="UP000318821"/>
    </source>
</evidence>
<name>A0A504WZP8_LEIDO</name>
<comment type="caution">
    <text evidence="2">The sequence shown here is derived from an EMBL/GenBank/DDBJ whole genome shotgun (WGS) entry which is preliminary data.</text>
</comment>
<feature type="region of interest" description="Disordered" evidence="1">
    <location>
        <begin position="155"/>
        <end position="183"/>
    </location>
</feature>